<feature type="region of interest" description="Disordered" evidence="1">
    <location>
        <begin position="1"/>
        <end position="28"/>
    </location>
</feature>
<feature type="domain" description="DUF6777" evidence="2">
    <location>
        <begin position="111"/>
        <end position="273"/>
    </location>
</feature>
<protein>
    <submittedName>
        <fullName evidence="3">DUF6777 domain-containing protein</fullName>
    </submittedName>
</protein>
<accession>A0ABW0AEP9</accession>
<feature type="compositionally biased region" description="Basic and acidic residues" evidence="1">
    <location>
        <begin position="1"/>
        <end position="21"/>
    </location>
</feature>
<feature type="region of interest" description="Disordered" evidence="1">
    <location>
        <begin position="73"/>
        <end position="106"/>
    </location>
</feature>
<dbReference type="InterPro" id="IPR046704">
    <property type="entry name" value="DUF6777"/>
</dbReference>
<feature type="region of interest" description="Disordered" evidence="1">
    <location>
        <begin position="271"/>
        <end position="377"/>
    </location>
</feature>
<comment type="caution">
    <text evidence="3">The sequence shown here is derived from an EMBL/GenBank/DDBJ whole genome shotgun (WGS) entry which is preliminary data.</text>
</comment>
<evidence type="ECO:0000259" key="2">
    <source>
        <dbReference type="Pfam" id="PF20568"/>
    </source>
</evidence>
<evidence type="ECO:0000256" key="1">
    <source>
        <dbReference type="SAM" id="MobiDB-lite"/>
    </source>
</evidence>
<dbReference type="Proteomes" id="UP001596160">
    <property type="component" value="Unassembled WGS sequence"/>
</dbReference>
<organism evidence="3 4">
    <name type="scientific">Streptomyces amakusaensis</name>
    <dbReference type="NCBI Taxonomy" id="67271"/>
    <lineage>
        <taxon>Bacteria</taxon>
        <taxon>Bacillati</taxon>
        <taxon>Actinomycetota</taxon>
        <taxon>Actinomycetes</taxon>
        <taxon>Kitasatosporales</taxon>
        <taxon>Streptomycetaceae</taxon>
        <taxon>Streptomyces</taxon>
    </lineage>
</organism>
<dbReference type="EMBL" id="JBHSKP010000005">
    <property type="protein sequence ID" value="MFC5152104.1"/>
    <property type="molecule type" value="Genomic_DNA"/>
</dbReference>
<feature type="compositionally biased region" description="Pro residues" evidence="1">
    <location>
        <begin position="308"/>
        <end position="324"/>
    </location>
</feature>
<dbReference type="Pfam" id="PF20568">
    <property type="entry name" value="DUF6777"/>
    <property type="match status" value="1"/>
</dbReference>
<keyword evidence="4" id="KW-1185">Reference proteome</keyword>
<reference evidence="4" key="1">
    <citation type="journal article" date="2019" name="Int. J. Syst. Evol. Microbiol.">
        <title>The Global Catalogue of Microorganisms (GCM) 10K type strain sequencing project: providing services to taxonomists for standard genome sequencing and annotation.</title>
        <authorList>
            <consortium name="The Broad Institute Genomics Platform"/>
            <consortium name="The Broad Institute Genome Sequencing Center for Infectious Disease"/>
            <person name="Wu L."/>
            <person name="Ma J."/>
        </authorList>
    </citation>
    <scope>NUCLEOTIDE SEQUENCE [LARGE SCALE GENOMIC DNA]</scope>
    <source>
        <strain evidence="4">PCU 266</strain>
    </source>
</reference>
<evidence type="ECO:0000313" key="4">
    <source>
        <dbReference type="Proteomes" id="UP001596160"/>
    </source>
</evidence>
<proteinExistence type="predicted"/>
<sequence>MRSNRRRDTATRRRRYPERGRWPRLPEAPGRRPVVVAIAAGICLAPLLAGCGTGPAPAPPAGEEVILQPVAARGPDPYTESTVRSLAAPEPRPPAPNAGTRGAPLRGQTLRTLSGGTPGLYGGVESVGSCDAERQLDLIGEDRGKERAFARASGVSPAGLAGFLRELTPVVLRTDTRVTAHGYRAGSDVARQAVLQAGTAVLVDPRGVPRVRCAGGNPLRPPVAAEGAVVHRGRPWAGYAPERIVVIEPSDRVAGHLVLADVLDSGWIDRATGTDGERDSRPELLPPGDAPDNLYSYPPAESLSRTPAPAPTAPTPAPPPPPVASVPRTAEPVPEPVPDPALGDDLEQDGEPDEDLDVYLEEDLDPGLDEGSDVFAG</sequence>
<feature type="compositionally biased region" description="Acidic residues" evidence="1">
    <location>
        <begin position="342"/>
        <end position="377"/>
    </location>
</feature>
<evidence type="ECO:0000313" key="3">
    <source>
        <dbReference type="EMBL" id="MFC5152104.1"/>
    </source>
</evidence>
<gene>
    <name evidence="3" type="ORF">ACFPRH_10195</name>
</gene>
<name>A0ABW0AEP9_9ACTN</name>
<dbReference type="RefSeq" id="WP_344477765.1">
    <property type="nucleotide sequence ID" value="NZ_BAAASB010000008.1"/>
</dbReference>